<dbReference type="EMBL" id="MN542369">
    <property type="protein sequence ID" value="QPD01625.1"/>
    <property type="molecule type" value="Viral_cRNA"/>
</dbReference>
<evidence type="ECO:0000313" key="2">
    <source>
        <dbReference type="EMBL" id="QPD01625.1"/>
    </source>
</evidence>
<reference evidence="2" key="1">
    <citation type="submission" date="2019-10" db="EMBL/GenBank/DDBJ databases">
        <title>Analysis of virome of Ixodes spp. and Hyalomma spp. ticks distributed in Russia.</title>
        <authorList>
            <person name="Alkhovsky S.V."/>
        </authorList>
    </citation>
    <scope>NUCLEOTIDE SEQUENCE</scope>
    <source>
        <strain evidence="2">Rus/Ix_persulcatus/Karelia/5/2018</strain>
    </source>
</reference>
<feature type="region of interest" description="Disordered" evidence="1">
    <location>
        <begin position="1"/>
        <end position="47"/>
    </location>
</feature>
<protein>
    <submittedName>
        <fullName evidence="2">Uncharacterized protein</fullName>
    </submittedName>
</protein>
<proteinExistence type="predicted"/>
<organism evidence="2">
    <name type="scientific">Lesnoe mivirus</name>
    <dbReference type="NCBI Taxonomy" id="2789419"/>
    <lineage>
        <taxon>Viruses</taxon>
        <taxon>Riboviria</taxon>
        <taxon>Orthornavirae</taxon>
        <taxon>Negarnaviricota</taxon>
        <taxon>Haploviricotina</taxon>
        <taxon>Monjiviricetes</taxon>
        <taxon>Jingchuvirales</taxon>
        <taxon>Chuviridae</taxon>
        <taxon>Mivirus</taxon>
    </lineage>
</organism>
<evidence type="ECO:0000256" key="1">
    <source>
        <dbReference type="SAM" id="MobiDB-lite"/>
    </source>
</evidence>
<accession>A0A7S8F9F4</accession>
<name>A0A7S8F9F4_9VIRU</name>
<sequence length="107" mass="12173">MSDEHTFRRVRQPARRRFELDADDEDTPSPSYGWPTVRPAQPDEGRSANVIRDEAITRRLSAMEARLTSIEEHLRAMASAQQSLQRLFESILVTSSPGNPIVITRKP</sequence>